<keyword evidence="3" id="KW-1133">Transmembrane helix</keyword>
<feature type="transmembrane region" description="Helical" evidence="3">
    <location>
        <begin position="236"/>
        <end position="269"/>
    </location>
</feature>
<evidence type="ECO:0000313" key="6">
    <source>
        <dbReference type="Proteomes" id="UP000324897"/>
    </source>
</evidence>
<keyword evidence="1" id="KW-0862">Zinc</keyword>
<evidence type="ECO:0000259" key="4">
    <source>
        <dbReference type="PROSITE" id="PS50089"/>
    </source>
</evidence>
<keyword evidence="3" id="KW-0472">Membrane</keyword>
<organism evidence="5 6">
    <name type="scientific">Eragrostis curvula</name>
    <name type="common">weeping love grass</name>
    <dbReference type="NCBI Taxonomy" id="38414"/>
    <lineage>
        <taxon>Eukaryota</taxon>
        <taxon>Viridiplantae</taxon>
        <taxon>Streptophyta</taxon>
        <taxon>Embryophyta</taxon>
        <taxon>Tracheophyta</taxon>
        <taxon>Spermatophyta</taxon>
        <taxon>Magnoliopsida</taxon>
        <taxon>Liliopsida</taxon>
        <taxon>Poales</taxon>
        <taxon>Poaceae</taxon>
        <taxon>PACMAD clade</taxon>
        <taxon>Chloridoideae</taxon>
        <taxon>Eragrostideae</taxon>
        <taxon>Eragrostidinae</taxon>
        <taxon>Eragrostis</taxon>
    </lineage>
</organism>
<feature type="transmembrane region" description="Helical" evidence="3">
    <location>
        <begin position="206"/>
        <end position="224"/>
    </location>
</feature>
<dbReference type="AlphaFoldDB" id="A0A5J9U0W1"/>
<feature type="region of interest" description="Disordered" evidence="2">
    <location>
        <begin position="30"/>
        <end position="79"/>
    </location>
</feature>
<dbReference type="SMART" id="SM00184">
    <property type="entry name" value="RING"/>
    <property type="match status" value="1"/>
</dbReference>
<keyword evidence="1" id="KW-0863">Zinc-finger</keyword>
<keyword evidence="6" id="KW-1185">Reference proteome</keyword>
<dbReference type="PANTHER" id="PTHR46225">
    <property type="entry name" value="C3H4 TYPE ZINC FINGER PROTEIN"/>
    <property type="match status" value="1"/>
</dbReference>
<dbReference type="GO" id="GO:0008270">
    <property type="term" value="F:zinc ion binding"/>
    <property type="evidence" value="ECO:0007669"/>
    <property type="project" value="UniProtKB-KW"/>
</dbReference>
<protein>
    <recommendedName>
        <fullName evidence="4">RING-type domain-containing protein</fullName>
    </recommendedName>
</protein>
<feature type="domain" description="RING-type" evidence="4">
    <location>
        <begin position="332"/>
        <end position="373"/>
    </location>
</feature>
<dbReference type="Gene3D" id="3.30.40.10">
    <property type="entry name" value="Zinc/RING finger domain, C3HC4 (zinc finger)"/>
    <property type="match status" value="1"/>
</dbReference>
<feature type="transmembrane region" description="Helical" evidence="3">
    <location>
        <begin position="121"/>
        <end position="138"/>
    </location>
</feature>
<dbReference type="PROSITE" id="PS50089">
    <property type="entry name" value="ZF_RING_2"/>
    <property type="match status" value="1"/>
</dbReference>
<dbReference type="InterPro" id="IPR013083">
    <property type="entry name" value="Znf_RING/FYVE/PHD"/>
</dbReference>
<feature type="transmembrane region" description="Helical" evidence="3">
    <location>
        <begin position="86"/>
        <end position="109"/>
    </location>
</feature>
<keyword evidence="3" id="KW-0812">Transmembrane</keyword>
<keyword evidence="1" id="KW-0479">Metal-binding</keyword>
<dbReference type="PANTHER" id="PTHR46225:SF23">
    <property type="entry name" value="OS05G0179000 PROTEIN"/>
    <property type="match status" value="1"/>
</dbReference>
<feature type="region of interest" description="Disordered" evidence="2">
    <location>
        <begin position="1"/>
        <end position="20"/>
    </location>
</feature>
<name>A0A5J9U0W1_9POAL</name>
<evidence type="ECO:0000256" key="2">
    <source>
        <dbReference type="SAM" id="MobiDB-lite"/>
    </source>
</evidence>
<dbReference type="SUPFAM" id="SSF57850">
    <property type="entry name" value="RING/U-box"/>
    <property type="match status" value="1"/>
</dbReference>
<dbReference type="InterPro" id="IPR001841">
    <property type="entry name" value="Znf_RING"/>
</dbReference>
<dbReference type="Pfam" id="PF13639">
    <property type="entry name" value="zf-RING_2"/>
    <property type="match status" value="1"/>
</dbReference>
<reference evidence="5 6" key="1">
    <citation type="journal article" date="2019" name="Sci. Rep.">
        <title>A high-quality genome of Eragrostis curvula grass provides insights into Poaceae evolution and supports new strategies to enhance forage quality.</title>
        <authorList>
            <person name="Carballo J."/>
            <person name="Santos B.A.C.M."/>
            <person name="Zappacosta D."/>
            <person name="Garbus I."/>
            <person name="Selva J.P."/>
            <person name="Gallo C.A."/>
            <person name="Diaz A."/>
            <person name="Albertini E."/>
            <person name="Caccamo M."/>
            <person name="Echenique V."/>
        </authorList>
    </citation>
    <scope>NUCLEOTIDE SEQUENCE [LARGE SCALE GENOMIC DNA]</scope>
    <source>
        <strain evidence="6">cv. Victoria</strain>
        <tissue evidence="5">Leaf</tissue>
    </source>
</reference>
<evidence type="ECO:0000256" key="3">
    <source>
        <dbReference type="SAM" id="Phobius"/>
    </source>
</evidence>
<dbReference type="OrthoDB" id="9984778at2759"/>
<feature type="compositionally biased region" description="Polar residues" evidence="2">
    <location>
        <begin position="50"/>
        <end position="70"/>
    </location>
</feature>
<dbReference type="Proteomes" id="UP000324897">
    <property type="component" value="Chromosome 7"/>
</dbReference>
<dbReference type="Gramene" id="TVU17236">
    <property type="protein sequence ID" value="TVU17236"/>
    <property type="gene ID" value="EJB05_33255"/>
</dbReference>
<gene>
    <name evidence="5" type="ORF">EJB05_33255</name>
</gene>
<proteinExistence type="predicted"/>
<sequence length="405" mass="44179">MDVPPVEPERESQTDSHPLLMEHLIGIPRDGVASSSTSRRDNHDGLDQLPQVSESSSGTTTASNSQNAARNDNRGRRQQSPLNSGFWISVELVVNVSQIIAAICVLCVSRNEHPYAPLFEWVIGYTVGCIATVPHLFWRYINRNRLTPGQAAARQNYLANNTAESYTGISAPPVPEAGAEPGTNGVSRNSLLTNPRVHTFADHFKMALDCFFAVWFVVGNVWIFGGRSSAHVAPNLYRLCIAFLTFSCIGYAMPFILCALICCCLPCIISVMGFREDLNQNRGATTEAINALGTYKFKLKKARGGEGNDGGGGVFAAGTDKERAVSADDAVCCICLARYVDNDDLRMLPCSHFFHKDCVDKWLKINALCPLCKAEIDGVSTTAPTIGFGRRHSDNRVGNDIESQQ</sequence>
<accession>A0A5J9U0W1</accession>
<dbReference type="FunFam" id="3.30.40.10:FF:000348">
    <property type="entry name" value="E3 ubiquitin-protein ligase"/>
    <property type="match status" value="1"/>
</dbReference>
<comment type="caution">
    <text evidence="5">The sequence shown here is derived from an EMBL/GenBank/DDBJ whole genome shotgun (WGS) entry which is preliminary data.</text>
</comment>
<evidence type="ECO:0000313" key="5">
    <source>
        <dbReference type="EMBL" id="TVU17236.1"/>
    </source>
</evidence>
<dbReference type="EMBL" id="RWGY01000029">
    <property type="protein sequence ID" value="TVU17236.1"/>
    <property type="molecule type" value="Genomic_DNA"/>
</dbReference>
<evidence type="ECO:0000256" key="1">
    <source>
        <dbReference type="PROSITE-ProRule" id="PRU00175"/>
    </source>
</evidence>